<name>A0ABW3ZHS4_9RHOB</name>
<evidence type="ECO:0008006" key="4">
    <source>
        <dbReference type="Google" id="ProtNLM"/>
    </source>
</evidence>
<evidence type="ECO:0000313" key="3">
    <source>
        <dbReference type="Proteomes" id="UP001597135"/>
    </source>
</evidence>
<keyword evidence="1" id="KW-0812">Transmembrane</keyword>
<gene>
    <name evidence="2" type="ORF">ACFQ4E_08280</name>
</gene>
<dbReference type="Proteomes" id="UP001597135">
    <property type="component" value="Unassembled WGS sequence"/>
</dbReference>
<keyword evidence="1" id="KW-1133">Transmembrane helix</keyword>
<keyword evidence="1" id="KW-0472">Membrane</keyword>
<comment type="caution">
    <text evidence="2">The sequence shown here is derived from an EMBL/GenBank/DDBJ whole genome shotgun (WGS) entry which is preliminary data.</text>
</comment>
<evidence type="ECO:0000256" key="1">
    <source>
        <dbReference type="SAM" id="Phobius"/>
    </source>
</evidence>
<proteinExistence type="predicted"/>
<dbReference type="RefSeq" id="WP_386802473.1">
    <property type="nucleotide sequence ID" value="NZ_JBHTMU010000011.1"/>
</dbReference>
<dbReference type="EMBL" id="JBHTMU010000011">
    <property type="protein sequence ID" value="MFD1342412.1"/>
    <property type="molecule type" value="Genomic_DNA"/>
</dbReference>
<sequence length="62" mass="6654">MKQVFKTFFRDEAGAVTVDWVVITAAVVGMAAVSFWAIEDTSLALLDAAGNAVDRENDGFSK</sequence>
<feature type="transmembrane region" description="Helical" evidence="1">
    <location>
        <begin position="20"/>
        <end position="38"/>
    </location>
</feature>
<evidence type="ECO:0000313" key="2">
    <source>
        <dbReference type="EMBL" id="MFD1342412.1"/>
    </source>
</evidence>
<accession>A0ABW3ZHS4</accession>
<organism evidence="2 3">
    <name type="scientific">Litorisediminicola beolgyonensis</name>
    <dbReference type="NCBI Taxonomy" id="1173614"/>
    <lineage>
        <taxon>Bacteria</taxon>
        <taxon>Pseudomonadati</taxon>
        <taxon>Pseudomonadota</taxon>
        <taxon>Alphaproteobacteria</taxon>
        <taxon>Rhodobacterales</taxon>
        <taxon>Paracoccaceae</taxon>
        <taxon>Litorisediminicola</taxon>
    </lineage>
</organism>
<keyword evidence="3" id="KW-1185">Reference proteome</keyword>
<protein>
    <recommendedName>
        <fullName evidence="4">Pilus assembly protein</fullName>
    </recommendedName>
</protein>
<reference evidence="3" key="1">
    <citation type="journal article" date="2019" name="Int. J. Syst. Evol. Microbiol.">
        <title>The Global Catalogue of Microorganisms (GCM) 10K type strain sequencing project: providing services to taxonomists for standard genome sequencing and annotation.</title>
        <authorList>
            <consortium name="The Broad Institute Genomics Platform"/>
            <consortium name="The Broad Institute Genome Sequencing Center for Infectious Disease"/>
            <person name="Wu L."/>
            <person name="Ma J."/>
        </authorList>
    </citation>
    <scope>NUCLEOTIDE SEQUENCE [LARGE SCALE GENOMIC DNA]</scope>
    <source>
        <strain evidence="3">CCUG 62953</strain>
    </source>
</reference>